<dbReference type="EMBL" id="JANPWB010000008">
    <property type="protein sequence ID" value="KAJ1163908.1"/>
    <property type="molecule type" value="Genomic_DNA"/>
</dbReference>
<name>A0AAV7SIL6_PLEWA</name>
<organism evidence="2 3">
    <name type="scientific">Pleurodeles waltl</name>
    <name type="common">Iberian ribbed newt</name>
    <dbReference type="NCBI Taxonomy" id="8319"/>
    <lineage>
        <taxon>Eukaryota</taxon>
        <taxon>Metazoa</taxon>
        <taxon>Chordata</taxon>
        <taxon>Craniata</taxon>
        <taxon>Vertebrata</taxon>
        <taxon>Euteleostomi</taxon>
        <taxon>Amphibia</taxon>
        <taxon>Batrachia</taxon>
        <taxon>Caudata</taxon>
        <taxon>Salamandroidea</taxon>
        <taxon>Salamandridae</taxon>
        <taxon>Pleurodelinae</taxon>
        <taxon>Pleurodeles</taxon>
    </lineage>
</organism>
<protein>
    <submittedName>
        <fullName evidence="2">Uncharacterized protein</fullName>
    </submittedName>
</protein>
<sequence>MKESQLCGLRRLPQSLCYLGPAAQGRHRFPTGFPPKADTDDLKRREGTWNKIEASQIPKLERRPYRIKNEDP</sequence>
<dbReference type="AlphaFoldDB" id="A0AAV7SIL6"/>
<reference evidence="2" key="1">
    <citation type="journal article" date="2022" name="bioRxiv">
        <title>Sequencing and chromosome-scale assembly of the giantPleurodeles waltlgenome.</title>
        <authorList>
            <person name="Brown T."/>
            <person name="Elewa A."/>
            <person name="Iarovenko S."/>
            <person name="Subramanian E."/>
            <person name="Araus A.J."/>
            <person name="Petzold A."/>
            <person name="Susuki M."/>
            <person name="Suzuki K.-i.T."/>
            <person name="Hayashi T."/>
            <person name="Toyoda A."/>
            <person name="Oliveira C."/>
            <person name="Osipova E."/>
            <person name="Leigh N.D."/>
            <person name="Simon A."/>
            <person name="Yun M.H."/>
        </authorList>
    </citation>
    <scope>NUCLEOTIDE SEQUENCE</scope>
    <source>
        <strain evidence="2">20211129_DDA</strain>
        <tissue evidence="2">Liver</tissue>
    </source>
</reference>
<keyword evidence="3" id="KW-1185">Reference proteome</keyword>
<comment type="caution">
    <text evidence="2">The sequence shown here is derived from an EMBL/GenBank/DDBJ whole genome shotgun (WGS) entry which is preliminary data.</text>
</comment>
<dbReference type="Proteomes" id="UP001066276">
    <property type="component" value="Chromosome 4_2"/>
</dbReference>
<feature type="region of interest" description="Disordered" evidence="1">
    <location>
        <begin position="23"/>
        <end position="45"/>
    </location>
</feature>
<evidence type="ECO:0000313" key="2">
    <source>
        <dbReference type="EMBL" id="KAJ1163908.1"/>
    </source>
</evidence>
<gene>
    <name evidence="2" type="ORF">NDU88_004360</name>
</gene>
<evidence type="ECO:0000313" key="3">
    <source>
        <dbReference type="Proteomes" id="UP001066276"/>
    </source>
</evidence>
<accession>A0AAV7SIL6</accession>
<evidence type="ECO:0000256" key="1">
    <source>
        <dbReference type="SAM" id="MobiDB-lite"/>
    </source>
</evidence>
<proteinExistence type="predicted"/>